<gene>
    <name evidence="1" type="ORF">E1269_00230</name>
</gene>
<evidence type="ECO:0000313" key="1">
    <source>
        <dbReference type="EMBL" id="TDE15775.1"/>
    </source>
</evidence>
<dbReference type="InterPro" id="IPR007396">
    <property type="entry name" value="TR_PAI2-type"/>
</dbReference>
<dbReference type="AlphaFoldDB" id="A0A4R5DWU2"/>
<reference evidence="1 2" key="1">
    <citation type="submission" date="2019-03" db="EMBL/GenBank/DDBJ databases">
        <title>Draft genome sequences of novel Actinobacteria.</title>
        <authorList>
            <person name="Sahin N."/>
            <person name="Ay H."/>
            <person name="Saygin H."/>
        </authorList>
    </citation>
    <scope>NUCLEOTIDE SEQUENCE [LARGE SCALE GENOMIC DNA]</scope>
    <source>
        <strain evidence="1 2">5K138</strain>
    </source>
</reference>
<dbReference type="PIRSF" id="PIRSF010372">
    <property type="entry name" value="PaiB"/>
    <property type="match status" value="1"/>
</dbReference>
<keyword evidence="2" id="KW-1185">Reference proteome</keyword>
<dbReference type="OrthoDB" id="9794948at2"/>
<protein>
    <submittedName>
        <fullName evidence="1">FMN-binding negative transcriptional regulator</fullName>
    </submittedName>
</protein>
<dbReference type="EMBL" id="SMKZ01000001">
    <property type="protein sequence ID" value="TDE15775.1"/>
    <property type="molecule type" value="Genomic_DNA"/>
</dbReference>
<dbReference type="InterPro" id="IPR012349">
    <property type="entry name" value="Split_barrel_FMN-bd"/>
</dbReference>
<name>A0A4R5DWU2_9ACTN</name>
<dbReference type="Proteomes" id="UP000294739">
    <property type="component" value="Unassembled WGS sequence"/>
</dbReference>
<accession>A0A4R5DWU2</accession>
<dbReference type="SUPFAM" id="SSF50475">
    <property type="entry name" value="FMN-binding split barrel"/>
    <property type="match status" value="1"/>
</dbReference>
<evidence type="ECO:0000313" key="2">
    <source>
        <dbReference type="Proteomes" id="UP000294739"/>
    </source>
</evidence>
<dbReference type="Pfam" id="PF04299">
    <property type="entry name" value="FMN_bind_2"/>
    <property type="match status" value="1"/>
</dbReference>
<comment type="caution">
    <text evidence="1">The sequence shown here is derived from an EMBL/GenBank/DDBJ whole genome shotgun (WGS) entry which is preliminary data.</text>
</comment>
<dbReference type="Gene3D" id="2.30.110.10">
    <property type="entry name" value="Electron Transport, Fmn-binding Protein, Chain A"/>
    <property type="match status" value="1"/>
</dbReference>
<sequence length="262" mass="28280">MDRPNRGRVWQFADCCVTVTLAVLAQFREGGRMHTPRHFRTDDPAREARLIRENPFGLIVSAGAGGAGSDDGPAGGIAPVATHVPMLRRPGPGGPPADDEPLPGTMIIGHLARINPQWKALRPGQPVLAVFLGPDGYVSPTVYGSSPSVPTWNYAAVHVTGTVRLVDDRDEAWAIIQASVDATEAYAGTDWDRTPSVQYIGKLLAAIVAFEITVTEVRSTFKLSQNKPAETQRRVHASFARSRHGRDRELAALMADMLDLSA</sequence>
<proteinExistence type="predicted"/>
<dbReference type="PANTHER" id="PTHR35802:SF1">
    <property type="entry name" value="PROTEASE SYNTHASE AND SPORULATION PROTEIN PAI 2"/>
    <property type="match status" value="1"/>
</dbReference>
<dbReference type="InParanoid" id="A0A4R5DWU2"/>
<organism evidence="1 2">
    <name type="scientific">Jiangella asiatica</name>
    <dbReference type="NCBI Taxonomy" id="2530372"/>
    <lineage>
        <taxon>Bacteria</taxon>
        <taxon>Bacillati</taxon>
        <taxon>Actinomycetota</taxon>
        <taxon>Actinomycetes</taxon>
        <taxon>Jiangellales</taxon>
        <taxon>Jiangellaceae</taxon>
        <taxon>Jiangella</taxon>
    </lineage>
</organism>
<dbReference type="PANTHER" id="PTHR35802">
    <property type="entry name" value="PROTEASE SYNTHASE AND SPORULATION PROTEIN PAI 2"/>
    <property type="match status" value="1"/>
</dbReference>